<protein>
    <submittedName>
        <fullName evidence="1">Uncharacterized protein</fullName>
    </submittedName>
</protein>
<gene>
    <name evidence="1" type="ORF">B6U56_02675</name>
</gene>
<dbReference type="RefSeq" id="WP_081533862.1">
    <property type="nucleotide sequence ID" value="NZ_NBEF01000014.1"/>
</dbReference>
<accession>A0A1V9RDL8</accession>
<proteinExistence type="predicted"/>
<evidence type="ECO:0000313" key="2">
    <source>
        <dbReference type="Proteomes" id="UP000192575"/>
    </source>
</evidence>
<name>A0A1V9RDL8_9LACO</name>
<evidence type="ECO:0000313" key="1">
    <source>
        <dbReference type="EMBL" id="OQQ91332.1"/>
    </source>
</evidence>
<dbReference type="AlphaFoldDB" id="A0A1V9RDL8"/>
<dbReference type="Proteomes" id="UP000192575">
    <property type="component" value="Unassembled WGS sequence"/>
</dbReference>
<comment type="caution">
    <text evidence="1">The sequence shown here is derived from an EMBL/GenBank/DDBJ whole genome shotgun (WGS) entry which is preliminary data.</text>
</comment>
<dbReference type="EMBL" id="NBEF01000014">
    <property type="protein sequence ID" value="OQQ91332.1"/>
    <property type="molecule type" value="Genomic_DNA"/>
</dbReference>
<sequence length="184" mass="20975">MSLNFYSEIDSLQVTNKDEVVIKIKTSGSNLDKQIDELRMLKNDGAVRIMIESAIVHYTVQKDIETGEDVTTYEKDSNGVLQSKPNGQSALNLGLDQVINQDEDITADIVDKFLIQEKYENESGFNVRQALLKISDGFTFDDIAKDMKLKNTTELVKKLNEARMQYAPMARVWFEESNKQRKAE</sequence>
<reference evidence="1 2" key="1">
    <citation type="submission" date="2017-03" db="EMBL/GenBank/DDBJ databases">
        <title>Phylogenomics and comparative genomics of Lactobacillus salivarius, a mammalian gut commensal.</title>
        <authorList>
            <person name="Harris H.M."/>
        </authorList>
    </citation>
    <scope>NUCLEOTIDE SEQUENCE [LARGE SCALE GENOMIC DNA]</scope>
    <source>
        <strain evidence="1 2">JCM 1047</strain>
    </source>
</reference>
<organism evidence="1 2">
    <name type="scientific">Ligilactobacillus salivarius</name>
    <dbReference type="NCBI Taxonomy" id="1624"/>
    <lineage>
        <taxon>Bacteria</taxon>
        <taxon>Bacillati</taxon>
        <taxon>Bacillota</taxon>
        <taxon>Bacilli</taxon>
        <taxon>Lactobacillales</taxon>
        <taxon>Lactobacillaceae</taxon>
        <taxon>Ligilactobacillus</taxon>
    </lineage>
</organism>